<gene>
    <name evidence="2" type="ORF">B0A55_12708</name>
</gene>
<evidence type="ECO:0000256" key="1">
    <source>
        <dbReference type="SAM" id="MobiDB-lite"/>
    </source>
</evidence>
<protein>
    <submittedName>
        <fullName evidence="2">Uncharacterized protein</fullName>
    </submittedName>
</protein>
<sequence length="908" mass="100647">MRGERNRTTRAEVDYGALHRGPLATQKRTSAAASSGMKPTEPPVAVWDAVIKALTAMEERAVKAEEHAVKTEEALMAIAKQLSTVKLDVECLKRGMTAMIREQVTIIVQEQVATIVQKQVTAVMQDQILRMPTTTIPSPSYADIARTPPGSQPSDLRTLSMGTTPSSIADTLYCTVDTSRIEEHEKGISDPGTTRQAIEREMSGREGHGNWRCVAVTKDPRNATRIRVARRNEEEMGLVKEAAQKSAGAGVRVLRDQLFPQSWMPQAVTEQRHSGSCQKCEHKSKATGLKIDIHEWPLPVSATNQKAVVFEMRPPFSFIHWRDSLVFLRINVLQAEYTTGTRARAQYPLSTDEKLARFATGQHRRIGLLSEDKPHTRTHRKTMDISKATDAKVCLASGLNYKYYDSGIGTFINGLACTDKVSLDCTYKLPRRSTALQKFINRTSADPHGKTSNTVIATLSDCPSHMSLDEYRKLASIPCGSSLQWPNILVQLGIPAINFKNAESTIVLLQCIYQAGPASNDVLRVGHAFCGDPNSAAKLLKELGVALRRIEGNWESTQALSVFISIAARLLTLSSSDNIRSACLAYLEGTRVVALDWMSDLSDKSQHVSSEGRSEYMFKRAEVALICIDSFNIDDVPLATVLASSEQASILIQCTITLLVNGLPLDRLPHKYEDHASYRVLFGRATTIEVIPSAVPGLQFAAKRRYLGYELHFGLSYRGDGTTTDLMVQASKNGKQYELVTPELFCAIYPAAFSEEYFHWYDIDAGVVEFRPIKDAWSGSGSRTWTLIPDQRTATWRLTKDSQVLLSLPSATSKALTSILLPLADHNRIHIISQPSQQHSATTLPLALQPSLLEVEVEIPGLQLCFRLEAKQSELRSKEFPNTFIDRDQSLGVLVGLQNRLILRQSER</sequence>
<dbReference type="Proteomes" id="UP000309340">
    <property type="component" value="Unassembled WGS sequence"/>
</dbReference>
<comment type="caution">
    <text evidence="2">The sequence shown here is derived from an EMBL/GenBank/DDBJ whole genome shotgun (WGS) entry which is preliminary data.</text>
</comment>
<dbReference type="AlphaFoldDB" id="A0A4U0WGT1"/>
<organism evidence="2 3">
    <name type="scientific">Friedmanniomyces simplex</name>
    <dbReference type="NCBI Taxonomy" id="329884"/>
    <lineage>
        <taxon>Eukaryota</taxon>
        <taxon>Fungi</taxon>
        <taxon>Dikarya</taxon>
        <taxon>Ascomycota</taxon>
        <taxon>Pezizomycotina</taxon>
        <taxon>Dothideomycetes</taxon>
        <taxon>Dothideomycetidae</taxon>
        <taxon>Mycosphaerellales</taxon>
        <taxon>Teratosphaeriaceae</taxon>
        <taxon>Friedmanniomyces</taxon>
    </lineage>
</organism>
<dbReference type="EMBL" id="NAJQ01001169">
    <property type="protein sequence ID" value="TKA61777.1"/>
    <property type="molecule type" value="Genomic_DNA"/>
</dbReference>
<keyword evidence="3" id="KW-1185">Reference proteome</keyword>
<accession>A0A4U0WGT1</accession>
<evidence type="ECO:0000313" key="2">
    <source>
        <dbReference type="EMBL" id="TKA61777.1"/>
    </source>
</evidence>
<feature type="compositionally biased region" description="Basic and acidic residues" evidence="1">
    <location>
        <begin position="1"/>
        <end position="13"/>
    </location>
</feature>
<name>A0A4U0WGT1_9PEZI</name>
<evidence type="ECO:0000313" key="3">
    <source>
        <dbReference type="Proteomes" id="UP000309340"/>
    </source>
</evidence>
<feature type="region of interest" description="Disordered" evidence="1">
    <location>
        <begin position="1"/>
        <end position="39"/>
    </location>
</feature>
<reference evidence="2 3" key="1">
    <citation type="submission" date="2017-03" db="EMBL/GenBank/DDBJ databases">
        <title>Genomes of endolithic fungi from Antarctica.</title>
        <authorList>
            <person name="Coleine C."/>
            <person name="Masonjones S."/>
            <person name="Stajich J.E."/>
        </authorList>
    </citation>
    <scope>NUCLEOTIDE SEQUENCE [LARGE SCALE GENOMIC DNA]</scope>
    <source>
        <strain evidence="2 3">CCFEE 5184</strain>
    </source>
</reference>
<dbReference type="STRING" id="329884.A0A4U0WGT1"/>
<proteinExistence type="predicted"/>
<dbReference type="OrthoDB" id="3849850at2759"/>